<evidence type="ECO:0000256" key="23">
    <source>
        <dbReference type="PIRNR" id="PIRNR002799"/>
    </source>
</evidence>
<keyword evidence="16" id="KW-0046">Antibiotic resistance</keyword>
<dbReference type="Pfam" id="PF14814">
    <property type="entry name" value="UB2H"/>
    <property type="match status" value="1"/>
</dbReference>
<keyword evidence="18 23" id="KW-0961">Cell wall biogenesis/degradation</keyword>
<dbReference type="Pfam" id="PF00905">
    <property type="entry name" value="Transpeptidase"/>
    <property type="match status" value="1"/>
</dbReference>
<organism evidence="29 30">
    <name type="scientific">Alcanivorax borkumensis (strain ATCC 700651 / DSM 11573 / NCIMB 13689 / SK2)</name>
    <dbReference type="NCBI Taxonomy" id="393595"/>
    <lineage>
        <taxon>Bacteria</taxon>
        <taxon>Pseudomonadati</taxon>
        <taxon>Pseudomonadota</taxon>
        <taxon>Gammaproteobacteria</taxon>
        <taxon>Oceanospirillales</taxon>
        <taxon>Alcanivoracaceae</taxon>
        <taxon>Alcanivorax</taxon>
    </lineage>
</organism>
<keyword evidence="30" id="KW-1185">Reference proteome</keyword>
<evidence type="ECO:0000256" key="9">
    <source>
        <dbReference type="ARBA" id="ARBA00022670"/>
    </source>
</evidence>
<evidence type="ECO:0000256" key="10">
    <source>
        <dbReference type="ARBA" id="ARBA00022676"/>
    </source>
</evidence>
<dbReference type="HOGENOM" id="CLU_006354_2_7_6"/>
<comment type="similarity">
    <text evidence="4 23">In the C-terminal section; belongs to the transpeptidase family.</text>
</comment>
<evidence type="ECO:0000259" key="28">
    <source>
        <dbReference type="Pfam" id="PF14814"/>
    </source>
</evidence>
<keyword evidence="10 23" id="KW-0328">Glycosyltransferase</keyword>
<evidence type="ECO:0000256" key="18">
    <source>
        <dbReference type="ARBA" id="ARBA00023316"/>
    </source>
</evidence>
<protein>
    <recommendedName>
        <fullName evidence="6 22">Penicillin-binding protein 1B</fullName>
        <shortName evidence="23">PBP-1b</shortName>
        <shortName evidence="23">PBP1b</shortName>
    </recommendedName>
    <alternativeName>
        <fullName evidence="19 23">Murein polymerase</fullName>
    </alternativeName>
</protein>
<keyword evidence="9" id="KW-0645">Protease</keyword>
<keyword evidence="7" id="KW-1003">Cell membrane</keyword>
<keyword evidence="15" id="KW-0472">Membrane</keyword>
<dbReference type="InterPro" id="IPR001460">
    <property type="entry name" value="PCN-bd_Tpept"/>
</dbReference>
<evidence type="ECO:0000256" key="19">
    <source>
        <dbReference type="ARBA" id="ARBA00032454"/>
    </source>
</evidence>
<dbReference type="Proteomes" id="UP000008871">
    <property type="component" value="Chromosome"/>
</dbReference>
<feature type="active site" description="Acyl-ester intermediate; for transpeptidase activity" evidence="24">
    <location>
        <position position="489"/>
    </location>
</feature>
<evidence type="ECO:0000256" key="11">
    <source>
        <dbReference type="ARBA" id="ARBA00022679"/>
    </source>
</evidence>
<feature type="region of interest" description="Disordered" evidence="25">
    <location>
        <begin position="19"/>
        <end position="41"/>
    </location>
</feature>
<keyword evidence="11 23" id="KW-0808">Transferase</keyword>
<feature type="domain" description="Penicillin-binding protein transpeptidase" evidence="26">
    <location>
        <begin position="451"/>
        <end position="706"/>
    </location>
</feature>
<dbReference type="PANTHER" id="PTHR32282">
    <property type="entry name" value="BINDING PROTEIN TRANSPEPTIDASE, PUTATIVE-RELATED"/>
    <property type="match status" value="1"/>
</dbReference>
<dbReference type="Gene3D" id="3.30.2060.10">
    <property type="entry name" value="Penicillin-binding protein 1b domain"/>
    <property type="match status" value="1"/>
</dbReference>
<comment type="subcellular location">
    <subcellularLocation>
        <location evidence="2">Cell membrane</location>
    </subcellularLocation>
</comment>
<dbReference type="eggNOG" id="COG0744">
    <property type="taxonomic scope" value="Bacteria"/>
</dbReference>
<dbReference type="PANTHER" id="PTHR32282:SF11">
    <property type="entry name" value="PENICILLIN-BINDING PROTEIN 1B"/>
    <property type="match status" value="1"/>
</dbReference>
<evidence type="ECO:0000256" key="24">
    <source>
        <dbReference type="PIRSR" id="PIRSR002799-1"/>
    </source>
</evidence>
<dbReference type="GO" id="GO:0008360">
    <property type="term" value="P:regulation of cell shape"/>
    <property type="evidence" value="ECO:0007669"/>
    <property type="project" value="UniProtKB-UniRule"/>
</dbReference>
<dbReference type="PIRSF" id="PIRSF002799">
    <property type="entry name" value="PBP_1b"/>
    <property type="match status" value="1"/>
</dbReference>
<evidence type="ECO:0000256" key="8">
    <source>
        <dbReference type="ARBA" id="ARBA00022645"/>
    </source>
</evidence>
<evidence type="ECO:0000256" key="12">
    <source>
        <dbReference type="ARBA" id="ARBA00022801"/>
    </source>
</evidence>
<evidence type="ECO:0000256" key="6">
    <source>
        <dbReference type="ARBA" id="ARBA00018637"/>
    </source>
</evidence>
<dbReference type="InterPro" id="IPR023346">
    <property type="entry name" value="Lysozyme-like_dom_sf"/>
</dbReference>
<evidence type="ECO:0000256" key="13">
    <source>
        <dbReference type="ARBA" id="ARBA00022960"/>
    </source>
</evidence>
<evidence type="ECO:0000259" key="26">
    <source>
        <dbReference type="Pfam" id="PF00905"/>
    </source>
</evidence>
<comment type="similarity">
    <text evidence="5 23">In the N-terminal section; belongs to the glycosyltransferase 51 family.</text>
</comment>
<dbReference type="STRING" id="393595.ABO_0351"/>
<keyword evidence="14 23" id="KW-0573">Peptidoglycan synthesis</keyword>
<dbReference type="InterPro" id="IPR050396">
    <property type="entry name" value="Glycosyltr_51/Transpeptidase"/>
</dbReference>
<dbReference type="GO" id="GO:0071555">
    <property type="term" value="P:cell wall organization"/>
    <property type="evidence" value="ECO:0007669"/>
    <property type="project" value="UniProtKB-UniRule"/>
</dbReference>
<proteinExistence type="inferred from homology"/>
<comment type="function">
    <text evidence="1 23">Cell wall formation. Synthesis of cross-linked peptidoglycan from the lipid intermediates. The enzyme has a penicillin-insensitive transglycosylase N-terminal domain (formation of linear glycan strands) and a penicillin-sensitive transpeptidase C-terminal domain (cross-linking of the peptide subunits).</text>
</comment>
<dbReference type="UniPathway" id="UPA00219"/>
<dbReference type="KEGG" id="abo:ABO_0351"/>
<evidence type="ECO:0000256" key="16">
    <source>
        <dbReference type="ARBA" id="ARBA00023251"/>
    </source>
</evidence>
<evidence type="ECO:0000256" key="5">
    <source>
        <dbReference type="ARBA" id="ARBA00007739"/>
    </source>
</evidence>
<dbReference type="GO" id="GO:0009252">
    <property type="term" value="P:peptidoglycan biosynthetic process"/>
    <property type="evidence" value="ECO:0007669"/>
    <property type="project" value="UniProtKB-UniRule"/>
</dbReference>
<dbReference type="SUPFAM" id="SSF56601">
    <property type="entry name" value="beta-lactamase/transpeptidase-like"/>
    <property type="match status" value="1"/>
</dbReference>
<dbReference type="CAZy" id="GT51">
    <property type="family name" value="Glycosyltransferase Family 51"/>
</dbReference>
<evidence type="ECO:0000259" key="27">
    <source>
        <dbReference type="Pfam" id="PF00912"/>
    </source>
</evidence>
<evidence type="ECO:0000313" key="29">
    <source>
        <dbReference type="EMBL" id="CAL15799.1"/>
    </source>
</evidence>
<evidence type="ECO:0000256" key="14">
    <source>
        <dbReference type="ARBA" id="ARBA00022984"/>
    </source>
</evidence>
<evidence type="ECO:0000256" key="1">
    <source>
        <dbReference type="ARBA" id="ARBA00002624"/>
    </source>
</evidence>
<evidence type="ECO:0000256" key="15">
    <source>
        <dbReference type="ARBA" id="ARBA00023136"/>
    </source>
</evidence>
<dbReference type="InterPro" id="IPR001264">
    <property type="entry name" value="Glyco_trans_51"/>
</dbReference>
<reference evidence="29 30" key="1">
    <citation type="journal article" date="2006" name="Nat. Biotechnol.">
        <title>Genome sequence of the ubiquitous hydrocarbon-degrading marine bacterium Alcanivorax borkumensis.</title>
        <authorList>
            <person name="Schneiker S."/>
            <person name="Martins dos Santos V.A.P."/>
            <person name="Bartels D."/>
            <person name="Bekel T."/>
            <person name="Brecht M."/>
            <person name="Buhrmester J."/>
            <person name="Chernikova T.N."/>
            <person name="Denaro R."/>
            <person name="Ferrer M."/>
            <person name="Gertler C."/>
            <person name="Goesmann A."/>
            <person name="Golyshina O.V."/>
            <person name="Kaminski F."/>
            <person name="Khachane A.N."/>
            <person name="Lang S."/>
            <person name="Linke B."/>
            <person name="McHardy A.C."/>
            <person name="Meyer F."/>
            <person name="Nechitaylo T."/>
            <person name="Puehler A."/>
            <person name="Regenhardt D."/>
            <person name="Rupp O."/>
            <person name="Sabirova J.S."/>
            <person name="Selbitschka W."/>
            <person name="Yakimov M.M."/>
            <person name="Timmis K.N."/>
            <person name="Vorhoelter F.-J."/>
            <person name="Weidner S."/>
            <person name="Kaiser O."/>
            <person name="Golyshin P.N."/>
        </authorList>
    </citation>
    <scope>NUCLEOTIDE SEQUENCE [LARGE SCALE GENOMIC DNA]</scope>
    <source>
        <strain evidence="30">ATCC 700651 / DSM 11573 / NCIMB 13689 / SK2</strain>
    </source>
</reference>
<dbReference type="GO" id="GO:0009002">
    <property type="term" value="F:serine-type D-Ala-D-Ala carboxypeptidase activity"/>
    <property type="evidence" value="ECO:0007669"/>
    <property type="project" value="UniProtKB-EC"/>
</dbReference>
<dbReference type="AlphaFoldDB" id="Q0VSP9"/>
<keyword evidence="12" id="KW-0378">Hydrolase</keyword>
<dbReference type="Gene3D" id="3.40.710.10">
    <property type="entry name" value="DD-peptidase/beta-lactamase superfamily"/>
    <property type="match status" value="1"/>
</dbReference>
<dbReference type="GO" id="GO:0008658">
    <property type="term" value="F:penicillin binding"/>
    <property type="evidence" value="ECO:0007669"/>
    <property type="project" value="UniProtKB-UniRule"/>
</dbReference>
<evidence type="ECO:0000256" key="4">
    <source>
        <dbReference type="ARBA" id="ARBA00007090"/>
    </source>
</evidence>
<keyword evidence="17" id="KW-0511">Multifunctional enzyme</keyword>
<gene>
    <name evidence="29" type="primary">mrcB</name>
    <name evidence="29" type="ordered locus">ABO_0351</name>
</gene>
<comment type="catalytic activity">
    <reaction evidence="20">
        <text>Preferential cleavage: (Ac)2-L-Lys-D-Ala-|-D-Ala. Also transpeptidation of peptidyl-alanyl moieties that are N-acyl substituents of D-alanine.</text>
        <dbReference type="EC" id="3.4.16.4"/>
    </reaction>
</comment>
<dbReference type="InterPro" id="IPR012338">
    <property type="entry name" value="Beta-lactam/transpept-like"/>
</dbReference>
<feature type="active site" description="Proton donor; for transglycosylase activity" evidence="24">
    <location>
        <position position="212"/>
    </location>
</feature>
<evidence type="ECO:0000256" key="17">
    <source>
        <dbReference type="ARBA" id="ARBA00023268"/>
    </source>
</evidence>
<name>Q0VSP9_ALCBS</name>
<dbReference type="InterPro" id="IPR028166">
    <property type="entry name" value="UB2H"/>
</dbReference>
<dbReference type="GO" id="GO:0005886">
    <property type="term" value="C:plasma membrane"/>
    <property type="evidence" value="ECO:0007669"/>
    <property type="project" value="UniProtKB-SubCell"/>
</dbReference>
<dbReference type="GO" id="GO:0030288">
    <property type="term" value="C:outer membrane-bounded periplasmic space"/>
    <property type="evidence" value="ECO:0007669"/>
    <property type="project" value="TreeGrafter"/>
</dbReference>
<evidence type="ECO:0000256" key="3">
    <source>
        <dbReference type="ARBA" id="ARBA00004752"/>
    </source>
</evidence>
<evidence type="ECO:0000256" key="2">
    <source>
        <dbReference type="ARBA" id="ARBA00004236"/>
    </source>
</evidence>
<keyword evidence="8" id="KW-0121">Carboxypeptidase</keyword>
<sequence>MFLHTHKVPTIFSILRPMAKKTKKSPAKSRRQPSRKKKPSSSRRRWFSWPFIAKVSLVCLVLGAAGLAYLDALVRERFDSHAWQLPARVYARPVELYEGRVLSKDDMLKLLDLMRYRRDARASTPGSFTVQGHSLLIHTRGFNDSDGGEQPERIRLSLSGGQIRSLEAGGDRLARLEPLQIGSIHPQHAEDRVLVPLDKAPPLLVDMLIATEDRSFYDHHGISLRGLSRAMLANIKAGSLVQGGSTLTQQLVKNFWLSSDRTLSRKLMEMPMALLLELHYSKEQILEAYLNEVYLGQDGARAIHGMGLGSQFLFGRPLTELEPHQLATLVALLKGPSWYDPRRRPERAMERRNTVLKVARDEGALSNANYEKFSARPLEVVPRGASALYAFPAFIDLVRRQLARDYPPEVLSDEGLHIHSTLDVLAQLAAEGSLKDHLDHRDPKQAKKLNGAVVVVAPAQGDVLALVSNRDSRQAGFNRALDAQRPMGSLAKPAVVLSAVEQPKTYSLATLVEDGPIQVKLPNGSVWSPQNFDKKAKGAMPMVDVLALSRNQATARLGLDVGLDKVADTMKTLGVTRNIPLYPSILLGSLELTPFEVAMMYQPLATGGFSTRLRSITDVLDKDGRPLARYPVSTDEVVDAGPAFLTQWAMQQVVEQGTARAARASLPADLRVAGKTGTSDDFRDAWFAGFSANHLAVVWVGRDDNKNAGITGSSGALPVWAKLMGKLPQRSLSQTPPASVKWVWMNKDGRRVSAEGCGNARRYPMLVASIPEDSDGCGTVKQTGKGIKGWFKGLFD</sequence>
<dbReference type="NCBIfam" id="TIGR02071">
    <property type="entry name" value="PBP_1b"/>
    <property type="match status" value="1"/>
</dbReference>
<evidence type="ECO:0000256" key="20">
    <source>
        <dbReference type="ARBA" id="ARBA00034000"/>
    </source>
</evidence>
<dbReference type="GO" id="GO:0046677">
    <property type="term" value="P:response to antibiotic"/>
    <property type="evidence" value="ECO:0007669"/>
    <property type="project" value="UniProtKB-UniRule"/>
</dbReference>
<feature type="domain" description="Bifunctional transglycosylase second" evidence="28">
    <location>
        <begin position="96"/>
        <end position="170"/>
    </location>
</feature>
<evidence type="ECO:0000313" key="30">
    <source>
        <dbReference type="Proteomes" id="UP000008871"/>
    </source>
</evidence>
<keyword evidence="13 23" id="KW-0133">Cell shape</keyword>
<evidence type="ECO:0000256" key="7">
    <source>
        <dbReference type="ARBA" id="ARBA00022475"/>
    </source>
</evidence>
<dbReference type="GO" id="GO:0006508">
    <property type="term" value="P:proteolysis"/>
    <property type="evidence" value="ECO:0007669"/>
    <property type="project" value="UniProtKB-KW"/>
</dbReference>
<evidence type="ECO:0000256" key="21">
    <source>
        <dbReference type="ARBA" id="ARBA00049902"/>
    </source>
</evidence>
<dbReference type="InterPro" id="IPR036950">
    <property type="entry name" value="PBP_transglycosylase"/>
</dbReference>
<dbReference type="SUPFAM" id="SSF53955">
    <property type="entry name" value="Lysozyme-like"/>
    <property type="match status" value="1"/>
</dbReference>
<comment type="pathway">
    <text evidence="3 23">Cell wall biogenesis; peptidoglycan biosynthesis.</text>
</comment>
<dbReference type="Pfam" id="PF00912">
    <property type="entry name" value="Transgly"/>
    <property type="match status" value="1"/>
</dbReference>
<dbReference type="EMBL" id="AM286690">
    <property type="protein sequence ID" value="CAL15799.1"/>
    <property type="molecule type" value="Genomic_DNA"/>
</dbReference>
<dbReference type="GO" id="GO:0008955">
    <property type="term" value="F:peptidoglycan glycosyltransferase activity"/>
    <property type="evidence" value="ECO:0007669"/>
    <property type="project" value="UniProtKB-UniRule"/>
</dbReference>
<dbReference type="InterPro" id="IPR011813">
    <property type="entry name" value="PBP_1b"/>
</dbReference>
<comment type="catalytic activity">
    <reaction evidence="21">
        <text>[GlcNAc-(1-&gt;4)-Mur2Ac(oyl-L-Ala-gamma-D-Glu-L-Lys-D-Ala-D-Ala)](n)-di-trans,octa-cis-undecaprenyl diphosphate + beta-D-GlcNAc-(1-&gt;4)-Mur2Ac(oyl-L-Ala-gamma-D-Glu-L-Lys-D-Ala-D-Ala)-di-trans,octa-cis-undecaprenyl diphosphate = [GlcNAc-(1-&gt;4)-Mur2Ac(oyl-L-Ala-gamma-D-Glu-L-Lys-D-Ala-D-Ala)](n+1)-di-trans,octa-cis-undecaprenyl diphosphate + di-trans,octa-cis-undecaprenyl diphosphate + H(+)</text>
        <dbReference type="Rhea" id="RHEA:23708"/>
        <dbReference type="Rhea" id="RHEA-COMP:9602"/>
        <dbReference type="Rhea" id="RHEA-COMP:9603"/>
        <dbReference type="ChEBI" id="CHEBI:15378"/>
        <dbReference type="ChEBI" id="CHEBI:58405"/>
        <dbReference type="ChEBI" id="CHEBI:60033"/>
        <dbReference type="ChEBI" id="CHEBI:78435"/>
        <dbReference type="EC" id="2.4.99.28"/>
    </reaction>
</comment>
<evidence type="ECO:0000256" key="25">
    <source>
        <dbReference type="SAM" id="MobiDB-lite"/>
    </source>
</evidence>
<dbReference type="Gene3D" id="1.10.3810.10">
    <property type="entry name" value="Biosynthetic peptidoglycan transglycosylase-like"/>
    <property type="match status" value="1"/>
</dbReference>
<accession>Q0VSP9</accession>
<evidence type="ECO:0000256" key="22">
    <source>
        <dbReference type="NCBIfam" id="TIGR02071"/>
    </source>
</evidence>
<feature type="domain" description="Glycosyl transferase family 51" evidence="27">
    <location>
        <begin position="187"/>
        <end position="357"/>
    </location>
</feature>
<dbReference type="GO" id="GO:0009274">
    <property type="term" value="C:peptidoglycan-based cell wall"/>
    <property type="evidence" value="ECO:0007669"/>
    <property type="project" value="UniProtKB-UniRule"/>
</dbReference>